<organism evidence="5 6">
    <name type="scientific">Turnera subulata</name>
    <dbReference type="NCBI Taxonomy" id="218843"/>
    <lineage>
        <taxon>Eukaryota</taxon>
        <taxon>Viridiplantae</taxon>
        <taxon>Streptophyta</taxon>
        <taxon>Embryophyta</taxon>
        <taxon>Tracheophyta</taxon>
        <taxon>Spermatophyta</taxon>
        <taxon>Magnoliopsida</taxon>
        <taxon>eudicotyledons</taxon>
        <taxon>Gunneridae</taxon>
        <taxon>Pentapetalae</taxon>
        <taxon>rosids</taxon>
        <taxon>fabids</taxon>
        <taxon>Malpighiales</taxon>
        <taxon>Passifloraceae</taxon>
        <taxon>Turnera</taxon>
    </lineage>
</organism>
<reference evidence="5" key="1">
    <citation type="submission" date="2022-02" db="EMBL/GenBank/DDBJ databases">
        <authorList>
            <person name="Henning P.M."/>
            <person name="McCubbin A.G."/>
            <person name="Shore J.S."/>
        </authorList>
    </citation>
    <scope>NUCLEOTIDE SEQUENCE</scope>
    <source>
        <strain evidence="5">F60SS</strain>
        <tissue evidence="5">Leaves</tissue>
    </source>
</reference>
<protein>
    <recommendedName>
        <fullName evidence="7">RING-type domain-containing protein</fullName>
    </recommendedName>
</protein>
<dbReference type="PANTHER" id="PTHR42647">
    <property type="entry name" value="SBP (S-RIBONUCLEASE BINDING PROTEIN) FAMILY PROTEIN"/>
    <property type="match status" value="1"/>
</dbReference>
<evidence type="ECO:0000256" key="1">
    <source>
        <dbReference type="ARBA" id="ARBA00022723"/>
    </source>
</evidence>
<dbReference type="GO" id="GO:0004842">
    <property type="term" value="F:ubiquitin-protein transferase activity"/>
    <property type="evidence" value="ECO:0007669"/>
    <property type="project" value="TreeGrafter"/>
</dbReference>
<dbReference type="FunFam" id="3.30.40.10:FF:000239">
    <property type="entry name" value="probable BOI-related E3 ubiquitin-protein ligase 2"/>
    <property type="match status" value="1"/>
</dbReference>
<evidence type="ECO:0000313" key="5">
    <source>
        <dbReference type="EMBL" id="KAJ4826945.1"/>
    </source>
</evidence>
<dbReference type="AlphaFoldDB" id="A0A9Q0F8R3"/>
<name>A0A9Q0F8R3_9ROSI</name>
<keyword evidence="1" id="KW-0479">Metal-binding</keyword>
<dbReference type="InterPro" id="IPR013083">
    <property type="entry name" value="Znf_RING/FYVE/PHD"/>
</dbReference>
<keyword evidence="6" id="KW-1185">Reference proteome</keyword>
<reference evidence="5" key="2">
    <citation type="journal article" date="2023" name="Plants (Basel)">
        <title>Annotation of the Turnera subulata (Passifloraceae) Draft Genome Reveals the S-Locus Evolved after the Divergence of Turneroideae from Passifloroideae in a Stepwise Manner.</title>
        <authorList>
            <person name="Henning P.M."/>
            <person name="Roalson E.H."/>
            <person name="Mir W."/>
            <person name="McCubbin A.G."/>
            <person name="Shore J.S."/>
        </authorList>
    </citation>
    <scope>NUCLEOTIDE SEQUENCE</scope>
    <source>
        <strain evidence="5">F60SS</strain>
    </source>
</reference>
<keyword evidence="2" id="KW-0863">Zinc-finger</keyword>
<keyword evidence="3" id="KW-0862">Zinc</keyword>
<evidence type="ECO:0000256" key="4">
    <source>
        <dbReference type="SAM" id="Coils"/>
    </source>
</evidence>
<evidence type="ECO:0008006" key="7">
    <source>
        <dbReference type="Google" id="ProtNLM"/>
    </source>
</evidence>
<dbReference type="OrthoDB" id="1711136at2759"/>
<dbReference type="Gene3D" id="3.30.40.10">
    <property type="entry name" value="Zinc/RING finger domain, C3HC4 (zinc finger)"/>
    <property type="match status" value="1"/>
</dbReference>
<evidence type="ECO:0000256" key="2">
    <source>
        <dbReference type="ARBA" id="ARBA00022771"/>
    </source>
</evidence>
<sequence>MAIQAQFPSCGSQDWMEVGCGGFNHFYFNAQQQHKQQQHQQQQQQQQQWNLQPLENHNQQQQRNQNQNQNHIQNLCFDNSLPFSSSVKNNCFTTIPQSMALSQSMASYDDKQRQEIDHYVRLQNERFRLLLQEQRRQQVALLLKGVETKAVPLLRHKDEEIAQATKRSMELEDFLKKLEAENQAWQRLAQENEAMVISLSNTIEQLRENNASTCFNNFAEDAESCCEVETGDRDRGFADDSINEEEEKGRKAMMMVCRSCNARNSCILFLPCRHLCSCKACEAFLDSCPVCQTAKKASIEALMV</sequence>
<dbReference type="Pfam" id="PF13920">
    <property type="entry name" value="zf-C3HC4_3"/>
    <property type="match status" value="1"/>
</dbReference>
<dbReference type="SUPFAM" id="SSF81995">
    <property type="entry name" value="beta-sandwich domain of Sec23/24"/>
    <property type="match status" value="1"/>
</dbReference>
<feature type="coiled-coil region" evidence="4">
    <location>
        <begin position="161"/>
        <end position="209"/>
    </location>
</feature>
<evidence type="ECO:0000313" key="6">
    <source>
        <dbReference type="Proteomes" id="UP001141552"/>
    </source>
</evidence>
<comment type="caution">
    <text evidence="5">The sequence shown here is derived from an EMBL/GenBank/DDBJ whole genome shotgun (WGS) entry which is preliminary data.</text>
</comment>
<accession>A0A9Q0F8R3</accession>
<evidence type="ECO:0000256" key="3">
    <source>
        <dbReference type="ARBA" id="ARBA00022833"/>
    </source>
</evidence>
<dbReference type="EMBL" id="JAKUCV010006539">
    <property type="protein sequence ID" value="KAJ4826945.1"/>
    <property type="molecule type" value="Genomic_DNA"/>
</dbReference>
<dbReference type="Proteomes" id="UP001141552">
    <property type="component" value="Unassembled WGS sequence"/>
</dbReference>
<keyword evidence="4" id="KW-0175">Coiled coil</keyword>
<dbReference type="GO" id="GO:0008270">
    <property type="term" value="F:zinc ion binding"/>
    <property type="evidence" value="ECO:0007669"/>
    <property type="project" value="UniProtKB-KW"/>
</dbReference>
<dbReference type="PIRSF" id="PIRSF036836">
    <property type="entry name" value="RNase_bind_SBP1"/>
    <property type="match status" value="1"/>
</dbReference>
<proteinExistence type="predicted"/>
<gene>
    <name evidence="5" type="ORF">Tsubulata_030009</name>
</gene>
<dbReference type="PANTHER" id="PTHR42647:SF6">
    <property type="entry name" value="RING-TYPE DOMAIN-CONTAINING PROTEIN"/>
    <property type="match status" value="1"/>
</dbReference>